<dbReference type="GO" id="GO:0030288">
    <property type="term" value="C:outer membrane-bounded periplasmic space"/>
    <property type="evidence" value="ECO:0007669"/>
    <property type="project" value="TreeGrafter"/>
</dbReference>
<evidence type="ECO:0000313" key="4">
    <source>
        <dbReference type="Proteomes" id="UP001057291"/>
    </source>
</evidence>
<dbReference type="NCBIfam" id="TIGR02870">
    <property type="entry name" value="spore_II_D"/>
    <property type="match status" value="1"/>
</dbReference>
<protein>
    <submittedName>
        <fullName evidence="3">Stage II sporulation protein D</fullName>
    </submittedName>
</protein>
<dbReference type="InterPro" id="IPR013486">
    <property type="entry name" value="SpoIID/LytB"/>
</dbReference>
<keyword evidence="4" id="KW-1185">Reference proteome</keyword>
<dbReference type="EMBL" id="BOQE01000001">
    <property type="protein sequence ID" value="GIM45684.1"/>
    <property type="molecule type" value="Genomic_DNA"/>
</dbReference>
<comment type="caution">
    <text evidence="3">The sequence shown here is derived from an EMBL/GenBank/DDBJ whole genome shotgun (WGS) entry which is preliminary data.</text>
</comment>
<proteinExistence type="predicted"/>
<evidence type="ECO:0000256" key="1">
    <source>
        <dbReference type="SAM" id="Phobius"/>
    </source>
</evidence>
<dbReference type="PANTHER" id="PTHR30032">
    <property type="entry name" value="N-ACETYLMURAMOYL-L-ALANINE AMIDASE-RELATED"/>
    <property type="match status" value="1"/>
</dbReference>
<dbReference type="InterPro" id="IPR013693">
    <property type="entry name" value="SpoIID/LytB_N"/>
</dbReference>
<dbReference type="NCBIfam" id="TIGR02669">
    <property type="entry name" value="SpoIID_LytB"/>
    <property type="match status" value="1"/>
</dbReference>
<dbReference type="InterPro" id="IPR051922">
    <property type="entry name" value="Bact_Sporulation_Assoc"/>
</dbReference>
<accession>A0AAV4LDA1</accession>
<sequence length="327" mass="36339">MKKWIPLILVVLLVMMGVPSVLVVLFGKNEHSPPKEAAVTLPNDGPQVKIYLTKKKQIVSLPLEQYVKGVVAAEMPVTFSLEALKAQAVAARTNIVGRLKKGLKTPEGADITDDYTSFQAYSTDEQLRARWGVVQYELNMKKITEAVASTQGQILTYNDEPIEASFFSTSNGYTEASENYWGKTIPYLRSVSVPWDKTAPHATDKKTMALADMDRLLGIQTVPVSASPPLHVVEETSSDRVKRIQVGDKTFTGRQFREALGLNSTAFSWQIQGGQITFVTHGFGHGVGMSQYGADGMAKEGHDYKEILNYFYKGVQIEDYHQVWKNK</sequence>
<dbReference type="AlphaFoldDB" id="A0AAV4LDA1"/>
<dbReference type="InterPro" id="IPR014225">
    <property type="entry name" value="Spore_II_D_firmicutes"/>
</dbReference>
<dbReference type="Pfam" id="PF08486">
    <property type="entry name" value="SpoIID"/>
    <property type="match status" value="1"/>
</dbReference>
<evidence type="ECO:0000313" key="3">
    <source>
        <dbReference type="EMBL" id="GIM45684.1"/>
    </source>
</evidence>
<organism evidence="3 4">
    <name type="scientific">Collibacillus ludicampi</name>
    <dbReference type="NCBI Taxonomy" id="2771369"/>
    <lineage>
        <taxon>Bacteria</taxon>
        <taxon>Bacillati</taxon>
        <taxon>Bacillota</taxon>
        <taxon>Bacilli</taxon>
        <taxon>Bacillales</taxon>
        <taxon>Alicyclobacillaceae</taxon>
        <taxon>Collibacillus</taxon>
    </lineage>
</organism>
<evidence type="ECO:0000259" key="2">
    <source>
        <dbReference type="Pfam" id="PF08486"/>
    </source>
</evidence>
<feature type="transmembrane region" description="Helical" evidence="1">
    <location>
        <begin position="7"/>
        <end position="27"/>
    </location>
</feature>
<dbReference type="Proteomes" id="UP001057291">
    <property type="component" value="Unassembled WGS sequence"/>
</dbReference>
<name>A0AAV4LDA1_9BACL</name>
<dbReference type="GO" id="GO:0030435">
    <property type="term" value="P:sporulation resulting in formation of a cellular spore"/>
    <property type="evidence" value="ECO:0007669"/>
    <property type="project" value="InterPro"/>
</dbReference>
<dbReference type="PANTHER" id="PTHR30032:SF4">
    <property type="entry name" value="AMIDASE ENHANCER"/>
    <property type="match status" value="1"/>
</dbReference>
<keyword evidence="1" id="KW-0812">Transmembrane</keyword>
<dbReference type="RefSeq" id="WP_282198863.1">
    <property type="nucleotide sequence ID" value="NZ_BOQE01000001.1"/>
</dbReference>
<reference evidence="3" key="1">
    <citation type="journal article" date="2023" name="Int. J. Syst. Evol. Microbiol.">
        <title>Collibacillus ludicampi gen. nov., sp. nov., a new soil bacterium of the family Alicyclobacillaceae.</title>
        <authorList>
            <person name="Jojima T."/>
            <person name="Ioku Y."/>
            <person name="Fukuta Y."/>
            <person name="Shirasaka N."/>
            <person name="Matsumura Y."/>
            <person name="Mori M."/>
        </authorList>
    </citation>
    <scope>NUCLEOTIDE SEQUENCE</scope>
    <source>
        <strain evidence="3">TP075</strain>
    </source>
</reference>
<gene>
    <name evidence="3" type="primary">spoIID</name>
    <name evidence="3" type="ORF">DNHGIG_12330</name>
</gene>
<keyword evidence="1" id="KW-0472">Membrane</keyword>
<feature type="domain" description="Sporulation stage II protein D amidase enhancer LytB N-terminal" evidence="2">
    <location>
        <begin position="54"/>
        <end position="157"/>
    </location>
</feature>
<keyword evidence="1" id="KW-1133">Transmembrane helix</keyword>